<gene>
    <name evidence="2" type="ORF">PCOR1329_LOCUS59764</name>
</gene>
<proteinExistence type="predicted"/>
<organism evidence="2 3">
    <name type="scientific">Prorocentrum cordatum</name>
    <dbReference type="NCBI Taxonomy" id="2364126"/>
    <lineage>
        <taxon>Eukaryota</taxon>
        <taxon>Sar</taxon>
        <taxon>Alveolata</taxon>
        <taxon>Dinophyceae</taxon>
        <taxon>Prorocentrales</taxon>
        <taxon>Prorocentraceae</taxon>
        <taxon>Prorocentrum</taxon>
    </lineage>
</organism>
<feature type="compositionally biased region" description="Low complexity" evidence="1">
    <location>
        <begin position="675"/>
        <end position="689"/>
    </location>
</feature>
<sequence length="794" mass="85108">MGCGLAGSSKVSASGSWETCACGVDFAAGASFCDECGRLRPPRAHGGGQDPHGAWAPRKGGAPAAAPAVSEAAAAAGPPAPAAGSTAAPASASAGEAKEDVEDDDDDEDDLEARLGENLETQQAETLVALQQLDSQTRIPHLLVELRSSGYVQVNGKNFGGIFHQLAGFLQEMGCERMESSWRRAAAASSDARFTSLRKGGDQKTKGATGIFLSKASTGENNMALLSVAVAEFLTEKCGWSLQLADSGSAGAVCHIREQRLLFRKATYAQSHIVAAPHVMVELHEAGWVQVNGAHFAELEAWLARSWRAKRLDVDPRVSEHRYSCSGFRRQGPDTNLAARAAELINVMGKFAWTLVSCQAGNVGPKGAQREQRLLFREGAQTQLRYTAMPGVARLVERGAQDTVIVELRDEGSACVSGLPDGDEVLGVGLDNFMKDGWGCRPHYASFWGGSKALCDLQYDTPDGFYERRGLLSNLGQRTMELAEYMASQGWVLATCSPGHTPDAKPGAYVKREQQVAFTRARMEDAAAPLFMITLRTLPTKFGTYRGFIELIGDDTNGVYQRLLPFMKRAMLAEVMGPQSWCELLLSCDCLRLHDDDAAQDRQDHIKNGRLCGESNLGRYAVRLCDLMVDHIGEWDLVVSSGSGVTKIFDLEHELDEEDDEEGPDPTRGTQETWSGPASPGSTSSSSGTARRRGRPWPWRDPPPRWRPRWCPPRRRWPSGSRRGPPPGAAAASAACSSRLAGGAAAATQRSAAGSGGGSAAWPPSLSGACGCGPPPWSCCPEWDHDDGDDDDGD</sequence>
<feature type="region of interest" description="Disordered" evidence="1">
    <location>
        <begin position="655"/>
        <end position="767"/>
    </location>
</feature>
<keyword evidence="3" id="KW-1185">Reference proteome</keyword>
<comment type="caution">
    <text evidence="2">The sequence shown here is derived from an EMBL/GenBank/DDBJ whole genome shotgun (WGS) entry which is preliminary data.</text>
</comment>
<name>A0ABN9VS12_9DINO</name>
<feature type="compositionally biased region" description="Acidic residues" evidence="1">
    <location>
        <begin position="99"/>
        <end position="109"/>
    </location>
</feature>
<reference evidence="2" key="1">
    <citation type="submission" date="2023-10" db="EMBL/GenBank/DDBJ databases">
        <authorList>
            <person name="Chen Y."/>
            <person name="Shah S."/>
            <person name="Dougan E. K."/>
            <person name="Thang M."/>
            <person name="Chan C."/>
        </authorList>
    </citation>
    <scope>NUCLEOTIDE SEQUENCE [LARGE SCALE GENOMIC DNA]</scope>
</reference>
<protein>
    <submittedName>
        <fullName evidence="2">Uncharacterized protein</fullName>
    </submittedName>
</protein>
<dbReference type="Proteomes" id="UP001189429">
    <property type="component" value="Unassembled WGS sequence"/>
</dbReference>
<feature type="compositionally biased region" description="Low complexity" evidence="1">
    <location>
        <begin position="718"/>
        <end position="753"/>
    </location>
</feature>
<feature type="region of interest" description="Disordered" evidence="1">
    <location>
        <begin position="40"/>
        <end position="109"/>
    </location>
</feature>
<feature type="compositionally biased region" description="Low complexity" evidence="1">
    <location>
        <begin position="53"/>
        <end position="95"/>
    </location>
</feature>
<feature type="compositionally biased region" description="Acidic residues" evidence="1">
    <location>
        <begin position="655"/>
        <end position="664"/>
    </location>
</feature>
<dbReference type="EMBL" id="CAUYUJ010017461">
    <property type="protein sequence ID" value="CAK0875015.1"/>
    <property type="molecule type" value="Genomic_DNA"/>
</dbReference>
<feature type="non-terminal residue" evidence="2">
    <location>
        <position position="794"/>
    </location>
</feature>
<evidence type="ECO:0000313" key="2">
    <source>
        <dbReference type="EMBL" id="CAK0875015.1"/>
    </source>
</evidence>
<accession>A0ABN9VS12</accession>
<evidence type="ECO:0000313" key="3">
    <source>
        <dbReference type="Proteomes" id="UP001189429"/>
    </source>
</evidence>
<feature type="compositionally biased region" description="Basic residues" evidence="1">
    <location>
        <begin position="706"/>
        <end position="717"/>
    </location>
</feature>
<evidence type="ECO:0000256" key="1">
    <source>
        <dbReference type="SAM" id="MobiDB-lite"/>
    </source>
</evidence>